<organism evidence="2 3">
    <name type="scientific">Amycolatopsis minnesotensis</name>
    <dbReference type="NCBI Taxonomy" id="337894"/>
    <lineage>
        <taxon>Bacteria</taxon>
        <taxon>Bacillati</taxon>
        <taxon>Actinomycetota</taxon>
        <taxon>Actinomycetes</taxon>
        <taxon>Pseudonocardiales</taxon>
        <taxon>Pseudonocardiaceae</taxon>
        <taxon>Amycolatopsis</taxon>
    </lineage>
</organism>
<keyword evidence="1" id="KW-0472">Membrane</keyword>
<evidence type="ECO:0000256" key="1">
    <source>
        <dbReference type="SAM" id="Phobius"/>
    </source>
</evidence>
<proteinExistence type="predicted"/>
<dbReference type="EMBL" id="BAAANN010000095">
    <property type="protein sequence ID" value="GAA1995121.1"/>
    <property type="molecule type" value="Genomic_DNA"/>
</dbReference>
<feature type="transmembrane region" description="Helical" evidence="1">
    <location>
        <begin position="12"/>
        <end position="35"/>
    </location>
</feature>
<protein>
    <submittedName>
        <fullName evidence="2">Uncharacterized protein</fullName>
    </submittedName>
</protein>
<keyword evidence="1" id="KW-1133">Transmembrane helix</keyword>
<evidence type="ECO:0000313" key="2">
    <source>
        <dbReference type="EMBL" id="GAA1995121.1"/>
    </source>
</evidence>
<evidence type="ECO:0000313" key="3">
    <source>
        <dbReference type="Proteomes" id="UP001501116"/>
    </source>
</evidence>
<gene>
    <name evidence="2" type="ORF">GCM10009754_87980</name>
</gene>
<keyword evidence="1" id="KW-0812">Transmembrane</keyword>
<accession>A0ABP5EBV9</accession>
<name>A0ABP5EBV9_9PSEU</name>
<comment type="caution">
    <text evidence="2">The sequence shown here is derived from an EMBL/GenBank/DDBJ whole genome shotgun (WGS) entry which is preliminary data.</text>
</comment>
<reference evidence="3" key="1">
    <citation type="journal article" date="2019" name="Int. J. Syst. Evol. Microbiol.">
        <title>The Global Catalogue of Microorganisms (GCM) 10K type strain sequencing project: providing services to taxonomists for standard genome sequencing and annotation.</title>
        <authorList>
            <consortium name="The Broad Institute Genomics Platform"/>
            <consortium name="The Broad Institute Genome Sequencing Center for Infectious Disease"/>
            <person name="Wu L."/>
            <person name="Ma J."/>
        </authorList>
    </citation>
    <scope>NUCLEOTIDE SEQUENCE [LARGE SCALE GENOMIC DNA]</scope>
    <source>
        <strain evidence="3">JCM 14545</strain>
    </source>
</reference>
<dbReference type="Proteomes" id="UP001501116">
    <property type="component" value="Unassembled WGS sequence"/>
</dbReference>
<keyword evidence="3" id="KW-1185">Reference proteome</keyword>
<sequence length="105" mass="10846">MSWLADKKVPGGVATAIVLICGLAVVGGVISFVVLTATAGTPALIEQILRSVDDLRTWPIHLPQSQLDQLAATLNRNRGSIASGALSTAATLARCSPSSCLRCFA</sequence>
<dbReference type="RefSeq" id="WP_344432299.1">
    <property type="nucleotide sequence ID" value="NZ_BAAANN010000095.1"/>
</dbReference>